<comment type="caution">
    <text evidence="6">The sequence shown here is derived from an EMBL/GenBank/DDBJ whole genome shotgun (WGS) entry which is preliminary data.</text>
</comment>
<sequence>MKDLTSTARENDLNWVRIMVILLLIVIVFWTLSGFEKDWLNLTGYSLLIFSYWLGYHIIAQKGIYRSMLPELEVAELKQREKRYKNSTLSVLEKAEMVEHVKHLMEIEKPYLNNELTLTSLADRLQMKPIHLSQVLNEEFKENFYSFINRYRVNESKKMLLEPRYSHYNILGIALESGFNSKTTFNKAFKENTGISPSEFQRTSTRAS</sequence>
<dbReference type="Proteomes" id="UP001378956">
    <property type="component" value="Unassembled WGS sequence"/>
</dbReference>
<evidence type="ECO:0000256" key="2">
    <source>
        <dbReference type="ARBA" id="ARBA00023125"/>
    </source>
</evidence>
<dbReference type="InterPro" id="IPR009057">
    <property type="entry name" value="Homeodomain-like_sf"/>
</dbReference>
<dbReference type="PRINTS" id="PR00032">
    <property type="entry name" value="HTHARAC"/>
</dbReference>
<dbReference type="InterPro" id="IPR020449">
    <property type="entry name" value="Tscrpt_reg_AraC-type_HTH"/>
</dbReference>
<proteinExistence type="predicted"/>
<gene>
    <name evidence="6" type="ORF">WAE58_18885</name>
</gene>
<organism evidence="6 7">
    <name type="scientific">Pedobacter panaciterrae</name>
    <dbReference type="NCBI Taxonomy" id="363849"/>
    <lineage>
        <taxon>Bacteria</taxon>
        <taxon>Pseudomonadati</taxon>
        <taxon>Bacteroidota</taxon>
        <taxon>Sphingobacteriia</taxon>
        <taxon>Sphingobacteriales</taxon>
        <taxon>Sphingobacteriaceae</taxon>
        <taxon>Pedobacter</taxon>
    </lineage>
</organism>
<name>A0ABU8NQH9_9SPHI</name>
<evidence type="ECO:0000313" key="6">
    <source>
        <dbReference type="EMBL" id="MEJ2904514.1"/>
    </source>
</evidence>
<feature type="transmembrane region" description="Helical" evidence="4">
    <location>
        <begin position="12"/>
        <end position="33"/>
    </location>
</feature>
<dbReference type="Pfam" id="PF12833">
    <property type="entry name" value="HTH_18"/>
    <property type="match status" value="1"/>
</dbReference>
<keyword evidence="4" id="KW-0472">Membrane</keyword>
<dbReference type="PANTHER" id="PTHR43280:SF29">
    <property type="entry name" value="ARAC-FAMILY TRANSCRIPTIONAL REGULATOR"/>
    <property type="match status" value="1"/>
</dbReference>
<dbReference type="SUPFAM" id="SSF46689">
    <property type="entry name" value="Homeodomain-like"/>
    <property type="match status" value="1"/>
</dbReference>
<evidence type="ECO:0000256" key="3">
    <source>
        <dbReference type="ARBA" id="ARBA00023163"/>
    </source>
</evidence>
<evidence type="ECO:0000313" key="7">
    <source>
        <dbReference type="Proteomes" id="UP001378956"/>
    </source>
</evidence>
<keyword evidence="3" id="KW-0804">Transcription</keyword>
<dbReference type="PROSITE" id="PS00041">
    <property type="entry name" value="HTH_ARAC_FAMILY_1"/>
    <property type="match status" value="1"/>
</dbReference>
<keyword evidence="4" id="KW-1133">Transmembrane helix</keyword>
<reference evidence="6 7" key="1">
    <citation type="submission" date="2024-03" db="EMBL/GenBank/DDBJ databases">
        <title>Sequence of Lycoming College Course Isolates.</title>
        <authorList>
            <person name="Plotts O."/>
            <person name="Newman J."/>
        </authorList>
    </citation>
    <scope>NUCLEOTIDE SEQUENCE [LARGE SCALE GENOMIC DNA]</scope>
    <source>
        <strain evidence="6 7">CJB-3</strain>
    </source>
</reference>
<evidence type="ECO:0000259" key="5">
    <source>
        <dbReference type="PROSITE" id="PS01124"/>
    </source>
</evidence>
<keyword evidence="2" id="KW-0238">DNA-binding</keyword>
<dbReference type="InterPro" id="IPR018062">
    <property type="entry name" value="HTH_AraC-typ_CS"/>
</dbReference>
<dbReference type="Gene3D" id="1.10.10.60">
    <property type="entry name" value="Homeodomain-like"/>
    <property type="match status" value="2"/>
</dbReference>
<keyword evidence="1" id="KW-0805">Transcription regulation</keyword>
<dbReference type="PANTHER" id="PTHR43280">
    <property type="entry name" value="ARAC-FAMILY TRANSCRIPTIONAL REGULATOR"/>
    <property type="match status" value="1"/>
</dbReference>
<dbReference type="RefSeq" id="WP_337717249.1">
    <property type="nucleotide sequence ID" value="NZ_JBBEUB010000006.1"/>
</dbReference>
<evidence type="ECO:0000256" key="1">
    <source>
        <dbReference type="ARBA" id="ARBA00023015"/>
    </source>
</evidence>
<feature type="transmembrane region" description="Helical" evidence="4">
    <location>
        <begin position="39"/>
        <end position="59"/>
    </location>
</feature>
<dbReference type="InterPro" id="IPR018060">
    <property type="entry name" value="HTH_AraC"/>
</dbReference>
<dbReference type="EMBL" id="JBBEUB010000006">
    <property type="protein sequence ID" value="MEJ2904514.1"/>
    <property type="molecule type" value="Genomic_DNA"/>
</dbReference>
<keyword evidence="7" id="KW-1185">Reference proteome</keyword>
<dbReference type="PROSITE" id="PS01124">
    <property type="entry name" value="HTH_ARAC_FAMILY_2"/>
    <property type="match status" value="1"/>
</dbReference>
<protein>
    <submittedName>
        <fullName evidence="6">Helix-turn-helix domain-containing protein</fullName>
    </submittedName>
</protein>
<keyword evidence="4" id="KW-0812">Transmembrane</keyword>
<evidence type="ECO:0000256" key="4">
    <source>
        <dbReference type="SAM" id="Phobius"/>
    </source>
</evidence>
<accession>A0ABU8NQH9</accession>
<feature type="domain" description="HTH araC/xylS-type" evidence="5">
    <location>
        <begin position="102"/>
        <end position="203"/>
    </location>
</feature>
<dbReference type="SMART" id="SM00342">
    <property type="entry name" value="HTH_ARAC"/>
    <property type="match status" value="1"/>
</dbReference>